<evidence type="ECO:0000313" key="3">
    <source>
        <dbReference type="Proteomes" id="UP000016412"/>
    </source>
</evidence>
<keyword evidence="4" id="KW-1185">Reference proteome</keyword>
<name>U2L155_TRESO</name>
<dbReference type="PATRIC" id="fig|1125725.3.peg.564"/>
<dbReference type="EMBL" id="AUZJ01000013">
    <property type="protein sequence ID" value="ERF61368.1"/>
    <property type="molecule type" value="Genomic_DNA"/>
</dbReference>
<gene>
    <name evidence="2" type="ORF">HMPREF0860_0832</name>
    <name evidence="1" type="ORF">HMPREF1325_2122</name>
</gene>
<reference evidence="3 4" key="1">
    <citation type="submission" date="2013-08" db="EMBL/GenBank/DDBJ databases">
        <authorList>
            <person name="Durkin A.S."/>
            <person name="Haft D.R."/>
            <person name="McCorrison J."/>
            <person name="Torralba M."/>
            <person name="Gillis M."/>
            <person name="Haft D.H."/>
            <person name="Methe B."/>
            <person name="Sutton G."/>
            <person name="Nelson K.E."/>
        </authorList>
    </citation>
    <scope>NUCLEOTIDE SEQUENCE [LARGE SCALE GENOMIC DNA]</scope>
    <source>
        <strain evidence="2 4">ATCC 35536</strain>
        <strain evidence="1 3">VPI DR56BR1116</strain>
    </source>
</reference>
<dbReference type="AlphaFoldDB" id="U2L155"/>
<evidence type="ECO:0000313" key="2">
    <source>
        <dbReference type="EMBL" id="ERK04462.1"/>
    </source>
</evidence>
<accession>U2L155</accession>
<protein>
    <submittedName>
        <fullName evidence="1">Uncharacterized protein</fullName>
    </submittedName>
</protein>
<evidence type="ECO:0000313" key="1">
    <source>
        <dbReference type="EMBL" id="ERF61368.1"/>
    </source>
</evidence>
<sequence length="41" mass="4600">MKPVRTAQALKNVHDFCGHAPRAIRYELLIINFGVCGVVYV</sequence>
<dbReference type="EMBL" id="AVQI01000020">
    <property type="protein sequence ID" value="ERK04462.1"/>
    <property type="molecule type" value="Genomic_DNA"/>
</dbReference>
<evidence type="ECO:0000313" key="4">
    <source>
        <dbReference type="Proteomes" id="UP000016646"/>
    </source>
</evidence>
<organism evidence="1 3">
    <name type="scientific">Treponema socranskii subsp. socranskii VPI DR56BR1116 = ATCC 35536</name>
    <dbReference type="NCBI Taxonomy" id="1125725"/>
    <lineage>
        <taxon>Bacteria</taxon>
        <taxon>Pseudomonadati</taxon>
        <taxon>Spirochaetota</taxon>
        <taxon>Spirochaetia</taxon>
        <taxon>Spirochaetales</taxon>
        <taxon>Treponemataceae</taxon>
        <taxon>Treponema</taxon>
    </lineage>
</organism>
<dbReference type="Proteomes" id="UP000016646">
    <property type="component" value="Unassembled WGS sequence"/>
</dbReference>
<proteinExistence type="predicted"/>
<dbReference type="Proteomes" id="UP000016412">
    <property type="component" value="Unassembled WGS sequence"/>
</dbReference>
<comment type="caution">
    <text evidence="1">The sequence shown here is derived from an EMBL/GenBank/DDBJ whole genome shotgun (WGS) entry which is preliminary data.</text>
</comment>